<evidence type="ECO:0000313" key="4">
    <source>
        <dbReference type="Proteomes" id="UP001443914"/>
    </source>
</evidence>
<sequence length="127" mass="14173">MDHILYIKQVINQLSVFKLGFFCKERKGPWRDGSGQGRMMVAGDGGGSWEGERRSRTAGYRGRGWGEDERSKVAVGEGDGRARERIGATGGEGGWAAKGWWCVVGWVLYSCFFIFYFLINIISVILV</sequence>
<dbReference type="EMBL" id="JBDFQZ010000007">
    <property type="protein sequence ID" value="KAK9706078.1"/>
    <property type="molecule type" value="Genomic_DNA"/>
</dbReference>
<evidence type="ECO:0000313" key="3">
    <source>
        <dbReference type="EMBL" id="KAK9706078.1"/>
    </source>
</evidence>
<keyword evidence="4" id="KW-1185">Reference proteome</keyword>
<organism evidence="3 4">
    <name type="scientific">Saponaria officinalis</name>
    <name type="common">Common soapwort</name>
    <name type="synonym">Lychnis saponaria</name>
    <dbReference type="NCBI Taxonomy" id="3572"/>
    <lineage>
        <taxon>Eukaryota</taxon>
        <taxon>Viridiplantae</taxon>
        <taxon>Streptophyta</taxon>
        <taxon>Embryophyta</taxon>
        <taxon>Tracheophyta</taxon>
        <taxon>Spermatophyta</taxon>
        <taxon>Magnoliopsida</taxon>
        <taxon>eudicotyledons</taxon>
        <taxon>Gunneridae</taxon>
        <taxon>Pentapetalae</taxon>
        <taxon>Caryophyllales</taxon>
        <taxon>Caryophyllaceae</taxon>
        <taxon>Caryophylleae</taxon>
        <taxon>Saponaria</taxon>
    </lineage>
</organism>
<keyword evidence="2" id="KW-0812">Transmembrane</keyword>
<keyword evidence="2" id="KW-1133">Transmembrane helix</keyword>
<protein>
    <submittedName>
        <fullName evidence="3">Uncharacterized protein</fullName>
    </submittedName>
</protein>
<gene>
    <name evidence="3" type="ORF">RND81_07G103100</name>
</gene>
<evidence type="ECO:0000256" key="2">
    <source>
        <dbReference type="SAM" id="Phobius"/>
    </source>
</evidence>
<dbReference type="AlphaFoldDB" id="A0AAW1JSR4"/>
<evidence type="ECO:0000256" key="1">
    <source>
        <dbReference type="SAM" id="MobiDB-lite"/>
    </source>
</evidence>
<accession>A0AAW1JSR4</accession>
<dbReference type="Proteomes" id="UP001443914">
    <property type="component" value="Unassembled WGS sequence"/>
</dbReference>
<comment type="caution">
    <text evidence="3">The sequence shown here is derived from an EMBL/GenBank/DDBJ whole genome shotgun (WGS) entry which is preliminary data.</text>
</comment>
<keyword evidence="2" id="KW-0472">Membrane</keyword>
<feature type="region of interest" description="Disordered" evidence="1">
    <location>
        <begin position="33"/>
        <end position="65"/>
    </location>
</feature>
<name>A0AAW1JSR4_SAPOF</name>
<reference evidence="3" key="1">
    <citation type="submission" date="2024-03" db="EMBL/GenBank/DDBJ databases">
        <title>WGS assembly of Saponaria officinalis var. Norfolk2.</title>
        <authorList>
            <person name="Jenkins J."/>
            <person name="Shu S."/>
            <person name="Grimwood J."/>
            <person name="Barry K."/>
            <person name="Goodstein D."/>
            <person name="Schmutz J."/>
            <person name="Leebens-Mack J."/>
            <person name="Osbourn A."/>
        </authorList>
    </citation>
    <scope>NUCLEOTIDE SEQUENCE [LARGE SCALE GENOMIC DNA]</scope>
    <source>
        <strain evidence="3">JIC</strain>
    </source>
</reference>
<feature type="transmembrane region" description="Helical" evidence="2">
    <location>
        <begin position="106"/>
        <end position="126"/>
    </location>
</feature>
<proteinExistence type="predicted"/>